<name>A0A178J6C1_9VIBR</name>
<dbReference type="AlphaFoldDB" id="A0A178J6C1"/>
<protein>
    <recommendedName>
        <fullName evidence="2">VWFA domain-containing protein</fullName>
    </recommendedName>
</protein>
<dbReference type="SUPFAM" id="SSF53300">
    <property type="entry name" value="vWA-like"/>
    <property type="match status" value="1"/>
</dbReference>
<keyword evidence="6" id="KW-1185">Reference proteome</keyword>
<dbReference type="EMBL" id="LUAX01000007">
    <property type="protein sequence ID" value="OAM97461.1"/>
    <property type="molecule type" value="Genomic_DNA"/>
</dbReference>
<evidence type="ECO:0000256" key="1">
    <source>
        <dbReference type="SAM" id="Phobius"/>
    </source>
</evidence>
<dbReference type="PROSITE" id="PS50234">
    <property type="entry name" value="VWFA"/>
    <property type="match status" value="1"/>
</dbReference>
<keyword evidence="1" id="KW-0472">Membrane</keyword>
<gene>
    <name evidence="4" type="ORF">AZ468_18095</name>
    <name evidence="3" type="ORF">OPW20_07340</name>
</gene>
<keyword evidence="1" id="KW-1133">Transmembrane helix</keyword>
<organism evidence="4 5">
    <name type="scientific">Vibrio europaeus</name>
    <dbReference type="NCBI Taxonomy" id="300876"/>
    <lineage>
        <taxon>Bacteria</taxon>
        <taxon>Pseudomonadati</taxon>
        <taxon>Pseudomonadota</taxon>
        <taxon>Gammaproteobacteria</taxon>
        <taxon>Vibrionales</taxon>
        <taxon>Vibrionaceae</taxon>
        <taxon>Vibrio</taxon>
        <taxon>Vibrio oreintalis group</taxon>
    </lineage>
</organism>
<evidence type="ECO:0000313" key="5">
    <source>
        <dbReference type="Proteomes" id="UP000094761"/>
    </source>
</evidence>
<dbReference type="InterPro" id="IPR036465">
    <property type="entry name" value="vWFA_dom_sf"/>
</dbReference>
<dbReference type="GeneID" id="78077636"/>
<sequence length="546" mass="62154">MNTSKYQQGVATIWYIFLIGAIMSLGALAIEGSRYIGKKARLGDALEAGSIAVASNDRVVKKFEIDSKMPSGRSARETAKIWLHHYLVDDTALDIKKVERKEVSNSYGKDELITPYKVDYFRYDLGATSTHDSWFRFTDWARFKDKVDVTNTGAAGRIKGNHEPADVVFVADFSGSMNSCYNERWGEYRCRSWETSRLGHLKLAIDEVTKALLGVNSKSTFGFIPFNRRIVIERNNKFYCTSPMLAPKNSDFDKVRRHPSFADTFRLRYSKYSNGPQNNRSLWYTLNDISTNEKAIFESYYRWLSAKGSWGSGSAQSVDYPRNVWSVRDAITGKNTNIWFGENWLKQGHISISRTATDITIKDKPLLFAPMEYGGTYYDYYKPNFGSYCGEDYYTGDPLFYSLERNDFNDRDRFVSQVNGMRARGGTHMYQGLAASPHQFYGATNNNRYIIVLSDGVENSDMFSRLVNQGLCENMRNKLEEREGGGKYNVKMFVVGIGFDPGRGSGAKAYNTCFGKDNIYPVHDLDKLKDVILGLFADDIGHNFER</sequence>
<accession>A0A178J6C1</accession>
<feature type="domain" description="VWFA" evidence="2">
    <location>
        <begin position="394"/>
        <end position="540"/>
    </location>
</feature>
<comment type="caution">
    <text evidence="4">The sequence shown here is derived from an EMBL/GenBank/DDBJ whole genome shotgun (WGS) entry which is preliminary data.</text>
</comment>
<evidence type="ECO:0000313" key="4">
    <source>
        <dbReference type="EMBL" id="OAM97461.1"/>
    </source>
</evidence>
<dbReference type="OrthoDB" id="5670502at2"/>
<reference evidence="4 5" key="1">
    <citation type="submission" date="2016-03" db="EMBL/GenBank/DDBJ databases">
        <title>Draft genome sequence of the Vibrio tubiashii subs. europaeus.</title>
        <authorList>
            <person name="Spinard E."/>
            <person name="Dubert J."/>
            <person name="Nelson D.R."/>
            <person name="Barja J.L."/>
        </authorList>
    </citation>
    <scope>NUCLEOTIDE SEQUENCE [LARGE SCALE GENOMIC DNA]</scope>
    <source>
        <strain evidence="5">PP-638</strain>
        <strain evidence="4">PP2-638</strain>
    </source>
</reference>
<feature type="transmembrane region" description="Helical" evidence="1">
    <location>
        <begin position="12"/>
        <end position="30"/>
    </location>
</feature>
<dbReference type="RefSeq" id="WP_069668657.1">
    <property type="nucleotide sequence ID" value="NZ_JAPFIM010000015.1"/>
</dbReference>
<keyword evidence="1" id="KW-0812">Transmembrane</keyword>
<dbReference type="Proteomes" id="UP001150001">
    <property type="component" value="Unassembled WGS sequence"/>
</dbReference>
<dbReference type="Proteomes" id="UP000094761">
    <property type="component" value="Unassembled WGS sequence"/>
</dbReference>
<reference evidence="3" key="2">
    <citation type="submission" date="2022-11" db="EMBL/GenBank/DDBJ databases">
        <title>Role of the vibriolysin VemA secreted by the emergent pathogen Vibrio europaeus in the colonization of Manila clam mucus.</title>
        <authorList>
            <person name="Martinez C."/>
            <person name="Rodriguez S."/>
            <person name="Vences A."/>
            <person name="Barja J.L."/>
            <person name="Toranzo A.E."/>
            <person name="Dubert J."/>
        </authorList>
    </citation>
    <scope>NUCLEOTIDE SEQUENCE</scope>
    <source>
        <strain evidence="3">3454</strain>
    </source>
</reference>
<proteinExistence type="predicted"/>
<dbReference type="InterPro" id="IPR002035">
    <property type="entry name" value="VWF_A"/>
</dbReference>
<evidence type="ECO:0000313" key="3">
    <source>
        <dbReference type="EMBL" id="MDC5739876.1"/>
    </source>
</evidence>
<dbReference type="Gene3D" id="3.40.50.410">
    <property type="entry name" value="von Willebrand factor, type A domain"/>
    <property type="match status" value="2"/>
</dbReference>
<evidence type="ECO:0000313" key="6">
    <source>
        <dbReference type="Proteomes" id="UP001150001"/>
    </source>
</evidence>
<dbReference type="EMBL" id="JAPFIT010000012">
    <property type="protein sequence ID" value="MDC5739876.1"/>
    <property type="molecule type" value="Genomic_DNA"/>
</dbReference>
<evidence type="ECO:0000259" key="2">
    <source>
        <dbReference type="PROSITE" id="PS50234"/>
    </source>
</evidence>